<reference evidence="3" key="2">
    <citation type="submission" date="2023-06" db="EMBL/GenBank/DDBJ databases">
        <title>Identification and characterization of horizontal gene transfer across gut microbiota members of farm animals based on homology search.</title>
        <authorList>
            <person name="Zeman M."/>
            <person name="Kubasova T."/>
            <person name="Jahodarova E."/>
            <person name="Nykrynova M."/>
            <person name="Rychlik I."/>
        </authorList>
    </citation>
    <scope>NUCLEOTIDE SEQUENCE [LARGE SCALE GENOMIC DNA]</scope>
    <source>
        <strain evidence="3">ET340</strain>
    </source>
</reference>
<name>A0ABT7UV10_9FIRM</name>
<keyword evidence="3" id="KW-1185">Reference proteome</keyword>
<evidence type="ECO:0000256" key="1">
    <source>
        <dbReference type="SAM" id="SignalP"/>
    </source>
</evidence>
<gene>
    <name evidence="2" type="ORF">QUW08_15655</name>
</gene>
<dbReference type="Proteomes" id="UP001529380">
    <property type="component" value="Unassembled WGS sequence"/>
</dbReference>
<accession>A0ABT7UV10</accession>
<keyword evidence="1" id="KW-0732">Signal</keyword>
<sequence>MKSICRFLLYSMSFLCFVMLSGCSLGEQSAKFLFPAVEPQTLKSLYISETGDEVEVPDLELAGHLEEAVEETDNGYLYPAKKDGLWGYISADGEWKIEPCFLFASLFHENYAQVLLDDYKNAFIDSHGNIQFQWEDKNTIGRFGEGIAIRYQQTNQDTVILDFINTQGEAIVTGIPVDRKSLLTVWDQVEDHTFYIESRHFSEGLLVASLNGKYGYLNTEGKWIIEPKYEDAQPFSEGLAAVCLNGKYGYIDHSGKEVVPCIYERAQSFSEGLGAVKLGNGEEWAWQFIKSDGSVAFQFEHRCFPAEIGPDTLVFHEGLCCAREEKYWVYYDKSGNTAFTIDTWTANSFQHGLAYVQDNQYVSGYIDTHGDWVYQWDTSIVWDELMNKNSE</sequence>
<dbReference type="InterPro" id="IPR032774">
    <property type="entry name" value="WG_beta_rep"/>
</dbReference>
<dbReference type="SUPFAM" id="SSF69360">
    <property type="entry name" value="Cell wall binding repeat"/>
    <property type="match status" value="1"/>
</dbReference>
<dbReference type="Pfam" id="PF14903">
    <property type="entry name" value="WG_beta_rep"/>
    <property type="match status" value="2"/>
</dbReference>
<dbReference type="PANTHER" id="PTHR37841">
    <property type="entry name" value="GLR2918 PROTEIN"/>
    <property type="match status" value="1"/>
</dbReference>
<reference evidence="2 3" key="3">
    <citation type="submission" date="2023-06" db="EMBL/GenBank/DDBJ databases">
        <authorList>
            <person name="Zeman M."/>
            <person name="Kubasova T."/>
            <person name="Jahodarova E."/>
            <person name="Nykrynova M."/>
            <person name="Rychlik I."/>
        </authorList>
    </citation>
    <scope>NUCLEOTIDE SEQUENCE [LARGE SCALE GENOMIC DNA]</scope>
    <source>
        <strain evidence="2 3">ET340</strain>
    </source>
</reference>
<protein>
    <submittedName>
        <fullName evidence="2">WG repeat-containing protein</fullName>
    </submittedName>
</protein>
<reference evidence="2 3" key="1">
    <citation type="submission" date="2023-06" db="EMBL/GenBank/DDBJ databases">
        <title>Identification and characterization of horizontal gene transfer across gut microbiota members of farm animals based on homology search.</title>
        <authorList>
            <person name="Schwarzerova J."/>
            <person name="Nykrynova M."/>
            <person name="Jureckova K."/>
            <person name="Cejkova D."/>
            <person name="Rychlik I."/>
        </authorList>
    </citation>
    <scope>NUCLEOTIDE SEQUENCE [LARGE SCALE GENOMIC DNA]</scope>
    <source>
        <strain evidence="2 3">ET340</strain>
    </source>
</reference>
<dbReference type="PROSITE" id="PS51257">
    <property type="entry name" value="PROKAR_LIPOPROTEIN"/>
    <property type="match status" value="1"/>
</dbReference>
<dbReference type="PANTHER" id="PTHR37841:SF1">
    <property type="entry name" value="DUF3298 DOMAIN-CONTAINING PROTEIN"/>
    <property type="match status" value="1"/>
</dbReference>
<feature type="signal peptide" evidence="1">
    <location>
        <begin position="1"/>
        <end position="26"/>
    </location>
</feature>
<proteinExistence type="predicted"/>
<comment type="caution">
    <text evidence="2">The sequence shown here is derived from an EMBL/GenBank/DDBJ whole genome shotgun (WGS) entry which is preliminary data.</text>
</comment>
<evidence type="ECO:0000313" key="3">
    <source>
        <dbReference type="Proteomes" id="UP001529380"/>
    </source>
</evidence>
<feature type="chain" id="PRO_5046587702" evidence="1">
    <location>
        <begin position="27"/>
        <end position="391"/>
    </location>
</feature>
<dbReference type="EMBL" id="JAUDCL010000064">
    <property type="protein sequence ID" value="MDM8202714.1"/>
    <property type="molecule type" value="Genomic_DNA"/>
</dbReference>
<evidence type="ECO:0000313" key="2">
    <source>
        <dbReference type="EMBL" id="MDM8202714.1"/>
    </source>
</evidence>
<organism evidence="2 3">
    <name type="scientific">Allofournierella massiliensis</name>
    <dbReference type="NCBI Taxonomy" id="1650663"/>
    <lineage>
        <taxon>Bacteria</taxon>
        <taxon>Bacillati</taxon>
        <taxon>Bacillota</taxon>
        <taxon>Clostridia</taxon>
        <taxon>Eubacteriales</taxon>
        <taxon>Oscillospiraceae</taxon>
        <taxon>Allofournierella</taxon>
    </lineage>
</organism>